<dbReference type="AlphaFoldDB" id="A0AAV4RS74"/>
<evidence type="ECO:0000256" key="1">
    <source>
        <dbReference type="SAM" id="MobiDB-lite"/>
    </source>
</evidence>
<name>A0AAV4RS74_CAEEX</name>
<gene>
    <name evidence="2" type="primary">Dab_0</name>
    <name evidence="2" type="ORF">CEXT_810031</name>
</gene>
<protein>
    <submittedName>
        <fullName evidence="2">Protein disabled</fullName>
    </submittedName>
</protein>
<feature type="compositionally biased region" description="Low complexity" evidence="1">
    <location>
        <begin position="214"/>
        <end position="233"/>
    </location>
</feature>
<evidence type="ECO:0000313" key="2">
    <source>
        <dbReference type="EMBL" id="GIY25178.1"/>
    </source>
</evidence>
<accession>A0AAV4RS74</accession>
<dbReference type="Proteomes" id="UP001054945">
    <property type="component" value="Unassembled WGS sequence"/>
</dbReference>
<evidence type="ECO:0000313" key="3">
    <source>
        <dbReference type="Proteomes" id="UP001054945"/>
    </source>
</evidence>
<sequence>MSNEVKTSTPIVFAELDPLGNHPYVDKKDFFQDLKNPPKKVLKDLVTDSDLFQSNTVTENGASKAVLSDDSWTVPFNPFAGDGQVAPNLPPRTVAPLNDAEGDQRDSEPQEVKNPFNPFLVGDYPEVPPPSSPHHRHLLAFLPHLPRLLPDLRVAPPHSSSTQTEIAIRRLHPVLVLFRSRGTLPPSFRTWRLRFIRPASPFARPQVPLRPEEAQQPLPQPQEVHQPQSQGVPRPGGGGGSGRVSEGFSAPPAQALAAAAQLAVRRVERLRQGELQRRALLQLLPLLELRRSPRRQ</sequence>
<dbReference type="EMBL" id="BPLR01008498">
    <property type="protein sequence ID" value="GIY25178.1"/>
    <property type="molecule type" value="Genomic_DNA"/>
</dbReference>
<proteinExistence type="predicted"/>
<feature type="compositionally biased region" description="Basic and acidic residues" evidence="1">
    <location>
        <begin position="102"/>
        <end position="111"/>
    </location>
</feature>
<reference evidence="2 3" key="1">
    <citation type="submission" date="2021-06" db="EMBL/GenBank/DDBJ databases">
        <title>Caerostris extrusa draft genome.</title>
        <authorList>
            <person name="Kono N."/>
            <person name="Arakawa K."/>
        </authorList>
    </citation>
    <scope>NUCLEOTIDE SEQUENCE [LARGE SCALE GENOMIC DNA]</scope>
</reference>
<comment type="caution">
    <text evidence="2">The sequence shown here is derived from an EMBL/GenBank/DDBJ whole genome shotgun (WGS) entry which is preliminary data.</text>
</comment>
<organism evidence="2 3">
    <name type="scientific">Caerostris extrusa</name>
    <name type="common">Bark spider</name>
    <name type="synonym">Caerostris bankana</name>
    <dbReference type="NCBI Taxonomy" id="172846"/>
    <lineage>
        <taxon>Eukaryota</taxon>
        <taxon>Metazoa</taxon>
        <taxon>Ecdysozoa</taxon>
        <taxon>Arthropoda</taxon>
        <taxon>Chelicerata</taxon>
        <taxon>Arachnida</taxon>
        <taxon>Araneae</taxon>
        <taxon>Araneomorphae</taxon>
        <taxon>Entelegynae</taxon>
        <taxon>Araneoidea</taxon>
        <taxon>Araneidae</taxon>
        <taxon>Caerostris</taxon>
    </lineage>
</organism>
<feature type="region of interest" description="Disordered" evidence="1">
    <location>
        <begin position="78"/>
        <end position="117"/>
    </location>
</feature>
<feature type="region of interest" description="Disordered" evidence="1">
    <location>
        <begin position="213"/>
        <end position="250"/>
    </location>
</feature>
<keyword evidence="3" id="KW-1185">Reference proteome</keyword>